<proteinExistence type="predicted"/>
<organism evidence="1 2">
    <name type="scientific">Araneus ventricosus</name>
    <name type="common">Orbweaver spider</name>
    <name type="synonym">Epeira ventricosa</name>
    <dbReference type="NCBI Taxonomy" id="182803"/>
    <lineage>
        <taxon>Eukaryota</taxon>
        <taxon>Metazoa</taxon>
        <taxon>Ecdysozoa</taxon>
        <taxon>Arthropoda</taxon>
        <taxon>Chelicerata</taxon>
        <taxon>Arachnida</taxon>
        <taxon>Araneae</taxon>
        <taxon>Araneomorphae</taxon>
        <taxon>Entelegynae</taxon>
        <taxon>Araneoidea</taxon>
        <taxon>Araneidae</taxon>
        <taxon>Araneus</taxon>
    </lineage>
</organism>
<gene>
    <name evidence="1" type="ORF">AVEN_37889_1</name>
</gene>
<keyword evidence="2" id="KW-1185">Reference proteome</keyword>
<dbReference type="Proteomes" id="UP000499080">
    <property type="component" value="Unassembled WGS sequence"/>
</dbReference>
<comment type="caution">
    <text evidence="1">The sequence shown here is derived from an EMBL/GenBank/DDBJ whole genome shotgun (WGS) entry which is preliminary data.</text>
</comment>
<protein>
    <submittedName>
        <fullName evidence="1">Uncharacterized protein</fullName>
    </submittedName>
</protein>
<dbReference type="AlphaFoldDB" id="A0A4Y2V1H7"/>
<evidence type="ECO:0000313" key="1">
    <source>
        <dbReference type="EMBL" id="GBO18224.1"/>
    </source>
</evidence>
<reference evidence="1 2" key="1">
    <citation type="journal article" date="2019" name="Sci. Rep.">
        <title>Orb-weaving spider Araneus ventricosus genome elucidates the spidroin gene catalogue.</title>
        <authorList>
            <person name="Kono N."/>
            <person name="Nakamura H."/>
            <person name="Ohtoshi R."/>
            <person name="Moran D.A.P."/>
            <person name="Shinohara A."/>
            <person name="Yoshida Y."/>
            <person name="Fujiwara M."/>
            <person name="Mori M."/>
            <person name="Tomita M."/>
            <person name="Arakawa K."/>
        </authorList>
    </citation>
    <scope>NUCLEOTIDE SEQUENCE [LARGE SCALE GENOMIC DNA]</scope>
</reference>
<name>A0A4Y2V1H7_ARAVE</name>
<evidence type="ECO:0000313" key="2">
    <source>
        <dbReference type="Proteomes" id="UP000499080"/>
    </source>
</evidence>
<dbReference type="EMBL" id="BGPR01041868">
    <property type="protein sequence ID" value="GBO18224.1"/>
    <property type="molecule type" value="Genomic_DNA"/>
</dbReference>
<accession>A0A4Y2V1H7</accession>
<sequence length="105" mass="12152">MSLLITKFHQSVVCGQMEGVENRLSSRNVSRKSVLQERTLTVRHCSNFSPSSRKEITKARYLTLGDALQRCFDDDEKSEIYFVVISHFSRKSKVGGEEEEIKYFK</sequence>